<evidence type="ECO:0000313" key="2">
    <source>
        <dbReference type="Proteomes" id="UP001168540"/>
    </source>
</evidence>
<dbReference type="RefSeq" id="WP_289829021.1">
    <property type="nucleotide sequence ID" value="NZ_JAUEDK010000007.1"/>
</dbReference>
<proteinExistence type="predicted"/>
<dbReference type="Gene3D" id="3.30.65.10">
    <property type="entry name" value="Bacterial Topoisomerase I, domain 1"/>
    <property type="match status" value="1"/>
</dbReference>
<dbReference type="Proteomes" id="UP001168540">
    <property type="component" value="Unassembled WGS sequence"/>
</dbReference>
<dbReference type="EMBL" id="JAUEDK010000007">
    <property type="protein sequence ID" value="MDN0074451.1"/>
    <property type="molecule type" value="Genomic_DNA"/>
</dbReference>
<organism evidence="1 2">
    <name type="scientific">Crenobacter oryzisoli</name>
    <dbReference type="NCBI Taxonomy" id="3056844"/>
    <lineage>
        <taxon>Bacteria</taxon>
        <taxon>Pseudomonadati</taxon>
        <taxon>Pseudomonadota</taxon>
        <taxon>Betaproteobacteria</taxon>
        <taxon>Neisseriales</taxon>
        <taxon>Neisseriaceae</taxon>
        <taxon>Crenobacter</taxon>
    </lineage>
</organism>
<reference evidence="1" key="1">
    <citation type="submission" date="2023-06" db="EMBL/GenBank/DDBJ databases">
        <authorList>
            <person name="Zhang S."/>
        </authorList>
    </citation>
    <scope>NUCLEOTIDE SEQUENCE</scope>
    <source>
        <strain evidence="1">SG2303</strain>
    </source>
</reference>
<keyword evidence="2" id="KW-1185">Reference proteome</keyword>
<dbReference type="Pfam" id="PF14354">
    <property type="entry name" value="Lar_restr_allev"/>
    <property type="match status" value="1"/>
</dbReference>
<name>A0ABT7XKY3_9NEIS</name>
<gene>
    <name evidence="1" type="ORF">QU481_06020</name>
</gene>
<accession>A0ABT7XKY3</accession>
<comment type="caution">
    <text evidence="1">The sequence shown here is derived from an EMBL/GenBank/DDBJ whole genome shotgun (WGS) entry which is preliminary data.</text>
</comment>
<sequence length="71" mass="7755">MTKDFKPAMNNPTPLTPKPCPKCGAPAELGRSGSHRFWVQCSGYLGYGNCTAIGPQTDNKKEAILKWNAMK</sequence>
<evidence type="ECO:0000313" key="1">
    <source>
        <dbReference type="EMBL" id="MDN0074451.1"/>
    </source>
</evidence>
<protein>
    <submittedName>
        <fullName evidence="1">Lar family restriction alleviation protein</fullName>
    </submittedName>
</protein>